<dbReference type="GeneID" id="140006744"/>
<evidence type="ECO:0000313" key="7">
    <source>
        <dbReference type="RefSeq" id="XP_071905331.1"/>
    </source>
</evidence>
<dbReference type="InterPro" id="IPR000315">
    <property type="entry name" value="Znf_B-box"/>
</dbReference>
<dbReference type="CDD" id="cd19821">
    <property type="entry name" value="Bbox1_BBX-like"/>
    <property type="match status" value="1"/>
</dbReference>
<dbReference type="Pfam" id="PF00643">
    <property type="entry name" value="zf-B_box"/>
    <property type="match status" value="1"/>
</dbReference>
<sequence>MDDSCHSKLYILWPKAAKPLVNTTTTKSPSERNCRMSFAGKVMEKGCCELCGKAAKMYCVSDEARLCWDCDEKVHSANFLVAKHSRNLLCHVCQSPTPWKASGTKLAPTISVCQRCLHSSTAAENPAVRRTRQEQVEEAEDETTDQRRLGDDQYSDGSEDSDGYDDYDDDEFQEEEDEEEDGENQVVPWSSSPAPSSSALPLTTSSSSEHGSFSSRDGGAAVSSALKRSRDNRPPDSDDEDVCCSTQINLSAGAMEDRSSSLRSLKTARAEEELVHRPESEIELMRKKGRMELLGSFLNFQQTTAAGENDASEVIRNISKLSRDAH</sequence>
<organism evidence="6 7">
    <name type="scientific">Coffea arabica</name>
    <name type="common">Arabian coffee</name>
    <dbReference type="NCBI Taxonomy" id="13443"/>
    <lineage>
        <taxon>Eukaryota</taxon>
        <taxon>Viridiplantae</taxon>
        <taxon>Streptophyta</taxon>
        <taxon>Embryophyta</taxon>
        <taxon>Tracheophyta</taxon>
        <taxon>Spermatophyta</taxon>
        <taxon>Magnoliopsida</taxon>
        <taxon>eudicotyledons</taxon>
        <taxon>Gunneridae</taxon>
        <taxon>Pentapetalae</taxon>
        <taxon>asterids</taxon>
        <taxon>lamiids</taxon>
        <taxon>Gentianales</taxon>
        <taxon>Rubiaceae</taxon>
        <taxon>Ixoroideae</taxon>
        <taxon>Gardenieae complex</taxon>
        <taxon>Bertiereae - Coffeeae clade</taxon>
        <taxon>Coffeeae</taxon>
        <taxon>Coffea</taxon>
    </lineage>
</organism>
<reference evidence="7" key="1">
    <citation type="submission" date="2025-08" db="UniProtKB">
        <authorList>
            <consortium name="RefSeq"/>
        </authorList>
    </citation>
    <scope>IDENTIFICATION</scope>
    <source>
        <tissue evidence="7">Leaves</tissue>
    </source>
</reference>
<proteinExistence type="predicted"/>
<dbReference type="Proteomes" id="UP001652660">
    <property type="component" value="Chromosome 5e"/>
</dbReference>
<keyword evidence="1" id="KW-0479">Metal-binding</keyword>
<dbReference type="PANTHER" id="PTHR31717:SF60">
    <property type="entry name" value="B-BOX TYPE ZINC FINGER FAMILY PROTEIN"/>
    <property type="match status" value="1"/>
</dbReference>
<dbReference type="SMART" id="SM00336">
    <property type="entry name" value="BBOX"/>
    <property type="match status" value="1"/>
</dbReference>
<protein>
    <recommendedName>
        <fullName evidence="5">B box-type domain-containing protein</fullName>
    </recommendedName>
</protein>
<dbReference type="PANTHER" id="PTHR31717">
    <property type="entry name" value="ZINC FINGER PROTEIN CONSTANS-LIKE 10"/>
    <property type="match status" value="1"/>
</dbReference>
<evidence type="ECO:0000313" key="6">
    <source>
        <dbReference type="Proteomes" id="UP001652660"/>
    </source>
</evidence>
<dbReference type="RefSeq" id="XP_071905331.1">
    <property type="nucleotide sequence ID" value="XM_072049230.1"/>
</dbReference>
<evidence type="ECO:0000259" key="5">
    <source>
        <dbReference type="SMART" id="SM00336"/>
    </source>
</evidence>
<evidence type="ECO:0000256" key="4">
    <source>
        <dbReference type="SAM" id="MobiDB-lite"/>
    </source>
</evidence>
<feature type="domain" description="B box-type" evidence="5">
    <location>
        <begin position="43"/>
        <end position="89"/>
    </location>
</feature>
<feature type="compositionally biased region" description="Acidic residues" evidence="4">
    <location>
        <begin position="153"/>
        <end position="183"/>
    </location>
</feature>
<keyword evidence="3" id="KW-0862">Zinc</keyword>
<feature type="compositionally biased region" description="Low complexity" evidence="4">
    <location>
        <begin position="190"/>
        <end position="215"/>
    </location>
</feature>
<evidence type="ECO:0000256" key="2">
    <source>
        <dbReference type="ARBA" id="ARBA00022771"/>
    </source>
</evidence>
<evidence type="ECO:0000256" key="3">
    <source>
        <dbReference type="ARBA" id="ARBA00022833"/>
    </source>
</evidence>
<keyword evidence="6" id="KW-1185">Reference proteome</keyword>
<gene>
    <name evidence="7" type="primary">LOC140006744</name>
</gene>
<dbReference type="InterPro" id="IPR049808">
    <property type="entry name" value="CONSTANS-like_Bbox1"/>
</dbReference>
<evidence type="ECO:0000256" key="1">
    <source>
        <dbReference type="ARBA" id="ARBA00022723"/>
    </source>
</evidence>
<name>A0ABM4UDG8_COFAR</name>
<keyword evidence="2" id="KW-0863">Zinc-finger</keyword>
<accession>A0ABM4UDG8</accession>
<feature type="region of interest" description="Disordered" evidence="4">
    <location>
        <begin position="124"/>
        <end position="243"/>
    </location>
</feature>